<dbReference type="KEGG" id="cput:CONPUDRAFT_126096"/>
<dbReference type="GeneID" id="19199953"/>
<keyword evidence="2" id="KW-1185">Reference proteome</keyword>
<reference evidence="2" key="1">
    <citation type="journal article" date="2012" name="Science">
        <title>The Paleozoic origin of enzymatic lignin decomposition reconstructed from 31 fungal genomes.</title>
        <authorList>
            <person name="Floudas D."/>
            <person name="Binder M."/>
            <person name="Riley R."/>
            <person name="Barry K."/>
            <person name="Blanchette R.A."/>
            <person name="Henrissat B."/>
            <person name="Martinez A.T."/>
            <person name="Otillar R."/>
            <person name="Spatafora J.W."/>
            <person name="Yadav J.S."/>
            <person name="Aerts A."/>
            <person name="Benoit I."/>
            <person name="Boyd A."/>
            <person name="Carlson A."/>
            <person name="Copeland A."/>
            <person name="Coutinho P.M."/>
            <person name="de Vries R.P."/>
            <person name="Ferreira P."/>
            <person name="Findley K."/>
            <person name="Foster B."/>
            <person name="Gaskell J."/>
            <person name="Glotzer D."/>
            <person name="Gorecki P."/>
            <person name="Heitman J."/>
            <person name="Hesse C."/>
            <person name="Hori C."/>
            <person name="Igarashi K."/>
            <person name="Jurgens J.A."/>
            <person name="Kallen N."/>
            <person name="Kersten P."/>
            <person name="Kohler A."/>
            <person name="Kuees U."/>
            <person name="Kumar T.K.A."/>
            <person name="Kuo A."/>
            <person name="LaButti K."/>
            <person name="Larrondo L.F."/>
            <person name="Lindquist E."/>
            <person name="Ling A."/>
            <person name="Lombard V."/>
            <person name="Lucas S."/>
            <person name="Lundell T."/>
            <person name="Martin R."/>
            <person name="McLaughlin D.J."/>
            <person name="Morgenstern I."/>
            <person name="Morin E."/>
            <person name="Murat C."/>
            <person name="Nagy L.G."/>
            <person name="Nolan M."/>
            <person name="Ohm R.A."/>
            <person name="Patyshakuliyeva A."/>
            <person name="Rokas A."/>
            <person name="Ruiz-Duenas F.J."/>
            <person name="Sabat G."/>
            <person name="Salamov A."/>
            <person name="Samejima M."/>
            <person name="Schmutz J."/>
            <person name="Slot J.C."/>
            <person name="St John F."/>
            <person name="Stenlid J."/>
            <person name="Sun H."/>
            <person name="Sun S."/>
            <person name="Syed K."/>
            <person name="Tsang A."/>
            <person name="Wiebenga A."/>
            <person name="Young D."/>
            <person name="Pisabarro A."/>
            <person name="Eastwood D.C."/>
            <person name="Martin F."/>
            <person name="Cullen D."/>
            <person name="Grigoriev I.V."/>
            <person name="Hibbett D.S."/>
        </authorList>
    </citation>
    <scope>NUCLEOTIDE SEQUENCE [LARGE SCALE GENOMIC DNA]</scope>
    <source>
        <strain evidence="2">RWD-64-598 SS2</strain>
    </source>
</reference>
<accession>A0A5M3MKD3</accession>
<dbReference type="Proteomes" id="UP000053558">
    <property type="component" value="Unassembled WGS sequence"/>
</dbReference>
<gene>
    <name evidence="1" type="ORF">CONPUDRAFT_126096</name>
</gene>
<dbReference type="OrthoDB" id="2802364at2759"/>
<dbReference type="OMA" id="RMPTHVL"/>
<proteinExistence type="predicted"/>
<dbReference type="RefSeq" id="XP_007770054.1">
    <property type="nucleotide sequence ID" value="XM_007771864.1"/>
</dbReference>
<dbReference type="EMBL" id="JH711580">
    <property type="protein sequence ID" value="EIW79682.1"/>
    <property type="molecule type" value="Genomic_DNA"/>
</dbReference>
<protein>
    <submittedName>
        <fullName evidence="1">Uncharacterized protein</fullName>
    </submittedName>
</protein>
<evidence type="ECO:0000313" key="1">
    <source>
        <dbReference type="EMBL" id="EIW79682.1"/>
    </source>
</evidence>
<dbReference type="AlphaFoldDB" id="A0A5M3MKD3"/>
<comment type="caution">
    <text evidence="1">The sequence shown here is derived from an EMBL/GenBank/DDBJ whole genome shotgun (WGS) entry which is preliminary data.</text>
</comment>
<name>A0A5M3MKD3_CONPW</name>
<sequence length="241" mass="26259">MADTAEDTTPPAPPPYERINDLSAFDRHPLDMLFEHYGVAKVSIDSTVPIGDTLNMRITREHGSTFPSHVLYVHNIDADVNDPPILVPMQASRWTFVTGDALPQTAAGSPSPLPFRMASGSIFMTLPVVPVAVNHVPSIPLLLVLSMGLAEVSSGVCCLMLPADVIAEFPAEEAMVEKMARTCSVTKLLAFKQFNEGLWRNALSLPLSEAHDGLGGKFKDAYNTSTKALSTRRRWEASRQD</sequence>
<organism evidence="1 2">
    <name type="scientific">Coniophora puteana (strain RWD-64-598)</name>
    <name type="common">Brown rot fungus</name>
    <dbReference type="NCBI Taxonomy" id="741705"/>
    <lineage>
        <taxon>Eukaryota</taxon>
        <taxon>Fungi</taxon>
        <taxon>Dikarya</taxon>
        <taxon>Basidiomycota</taxon>
        <taxon>Agaricomycotina</taxon>
        <taxon>Agaricomycetes</taxon>
        <taxon>Agaricomycetidae</taxon>
        <taxon>Boletales</taxon>
        <taxon>Coniophorineae</taxon>
        <taxon>Coniophoraceae</taxon>
        <taxon>Coniophora</taxon>
    </lineage>
</organism>
<evidence type="ECO:0000313" key="2">
    <source>
        <dbReference type="Proteomes" id="UP000053558"/>
    </source>
</evidence>